<evidence type="ECO:0000313" key="5">
    <source>
        <dbReference type="EMBL" id="AJY74548.1"/>
    </source>
</evidence>
<feature type="domain" description="Flagellar hook protein FlgE/F/G-like D1" evidence="4">
    <location>
        <begin position="124"/>
        <end position="161"/>
    </location>
</feature>
<dbReference type="PANTHER" id="PTHR30435">
    <property type="entry name" value="FLAGELLAR PROTEIN"/>
    <property type="match status" value="1"/>
</dbReference>
<reference evidence="5 6" key="1">
    <citation type="journal article" date="2015" name="J. Biotechnol.">
        <title>Complete genome sequence of Paenibacillus beijingensis 7188(T) (=DSM 24997(T)), a novel rhizobacterium from jujube garden soil.</title>
        <authorList>
            <person name="Kwak Y."/>
            <person name="Shin J.H."/>
        </authorList>
    </citation>
    <scope>NUCLEOTIDE SEQUENCE [LARGE SCALE GENOMIC DNA]</scope>
    <source>
        <strain evidence="5 6">DSM 24997</strain>
    </source>
</reference>
<keyword evidence="5" id="KW-0966">Cell projection</keyword>
<gene>
    <name evidence="5" type="ORF">VN24_08140</name>
</gene>
<keyword evidence="5" id="KW-0969">Cilium</keyword>
<dbReference type="PANTHER" id="PTHR30435:SF19">
    <property type="entry name" value="FLAGELLAR BASAL-BODY ROD PROTEIN FLGG"/>
    <property type="match status" value="1"/>
</dbReference>
<dbReference type="SUPFAM" id="SSF117143">
    <property type="entry name" value="Flagellar hook protein flgE"/>
    <property type="match status" value="1"/>
</dbReference>
<comment type="similarity">
    <text evidence="1">Belongs to the flagella basal body rod proteins family.</text>
</comment>
<sequence>MLRGLYTAAAGMVAQQRVHDTVTNNIANINTPGYKQSAALTRSFPEMLLSLTGVENEPPAAVGRLASGVMAEESVPIQRQGDLMKTDKPLDFAIVSHIQVPGVTFDGSGKSVAQDGTVTFEPQAYFTLRNADGEARYTRGGQFSLNEDGYLVTADGAEVIGGGGQPLRFAVGTNAADLKLGPGNRFYNGTVDTGQALLISRIDNPNDLVREGDGKFRLEGDAPARPVTAGEGADVQQGYIERSNVDAAQSMVDLMTALRAYEANQKVVQYYDQSLDKAVNSVGRV</sequence>
<evidence type="ECO:0000313" key="6">
    <source>
        <dbReference type="Proteomes" id="UP000032633"/>
    </source>
</evidence>
<keyword evidence="6" id="KW-1185">Reference proteome</keyword>
<organism evidence="5 6">
    <name type="scientific">Paenibacillus beijingensis</name>
    <dbReference type="NCBI Taxonomy" id="1126833"/>
    <lineage>
        <taxon>Bacteria</taxon>
        <taxon>Bacillati</taxon>
        <taxon>Bacillota</taxon>
        <taxon>Bacilli</taxon>
        <taxon>Bacillales</taxon>
        <taxon>Paenibacillaceae</taxon>
        <taxon>Paenibacillus</taxon>
    </lineage>
</organism>
<dbReference type="GO" id="GO:0071978">
    <property type="term" value="P:bacterial-type flagellum-dependent swarming motility"/>
    <property type="evidence" value="ECO:0007669"/>
    <property type="project" value="TreeGrafter"/>
</dbReference>
<feature type="domain" description="Flagellar basal-body/hook protein C-terminal" evidence="3">
    <location>
        <begin position="236"/>
        <end position="280"/>
    </location>
</feature>
<dbReference type="Pfam" id="PF06429">
    <property type="entry name" value="Flg_bbr_C"/>
    <property type="match status" value="1"/>
</dbReference>
<dbReference type="InterPro" id="IPR019776">
    <property type="entry name" value="Flagellar_basal_body_rod_CS"/>
</dbReference>
<dbReference type="Pfam" id="PF22692">
    <property type="entry name" value="LlgE_F_G_D1"/>
    <property type="match status" value="1"/>
</dbReference>
<name>A0A0D5NHZ7_9BACL</name>
<dbReference type="Proteomes" id="UP000032633">
    <property type="component" value="Chromosome"/>
</dbReference>
<dbReference type="InterPro" id="IPR053967">
    <property type="entry name" value="LlgE_F_G-like_D1"/>
</dbReference>
<dbReference type="InterPro" id="IPR010930">
    <property type="entry name" value="Flg_bb/hook_C_dom"/>
</dbReference>
<dbReference type="EMBL" id="CP011058">
    <property type="protein sequence ID" value="AJY74548.1"/>
    <property type="molecule type" value="Genomic_DNA"/>
</dbReference>
<dbReference type="PROSITE" id="PS00588">
    <property type="entry name" value="FLAGELLA_BB_ROD"/>
    <property type="match status" value="1"/>
</dbReference>
<protein>
    <submittedName>
        <fullName evidence="5">Flagellar basal body rod protein</fullName>
    </submittedName>
</protein>
<dbReference type="GO" id="GO:0009288">
    <property type="term" value="C:bacterial-type flagellum"/>
    <property type="evidence" value="ECO:0007669"/>
    <property type="project" value="TreeGrafter"/>
</dbReference>
<dbReference type="RefSeq" id="WP_045669981.1">
    <property type="nucleotide sequence ID" value="NZ_CP011058.1"/>
</dbReference>
<dbReference type="AlphaFoldDB" id="A0A0D5NHZ7"/>
<dbReference type="Pfam" id="PF00460">
    <property type="entry name" value="Flg_bb_rod"/>
    <property type="match status" value="1"/>
</dbReference>
<dbReference type="STRING" id="1126833.VN24_08140"/>
<dbReference type="OrthoDB" id="9800375at2"/>
<proteinExistence type="inferred from homology"/>
<dbReference type="InterPro" id="IPR037925">
    <property type="entry name" value="FlgE/F/G-like"/>
</dbReference>
<evidence type="ECO:0000259" key="4">
    <source>
        <dbReference type="Pfam" id="PF22692"/>
    </source>
</evidence>
<dbReference type="KEGG" id="pbj:VN24_08140"/>
<evidence type="ECO:0000259" key="2">
    <source>
        <dbReference type="Pfam" id="PF00460"/>
    </source>
</evidence>
<dbReference type="PATRIC" id="fig|1126833.4.peg.1794"/>
<dbReference type="HOGENOM" id="CLU_013687_0_0_9"/>
<keyword evidence="5" id="KW-0282">Flagellum</keyword>
<accession>A0A0D5NHZ7</accession>
<reference evidence="6" key="2">
    <citation type="submission" date="2015-03" db="EMBL/GenBank/DDBJ databases">
        <title>Genome sequence of Paenibacillus beijingensis strain DSM 24997T.</title>
        <authorList>
            <person name="Kwak Y."/>
            <person name="Shin J.-H."/>
        </authorList>
    </citation>
    <scope>NUCLEOTIDE SEQUENCE [LARGE SCALE GENOMIC DNA]</scope>
    <source>
        <strain evidence="6">DSM 24997</strain>
    </source>
</reference>
<evidence type="ECO:0000259" key="3">
    <source>
        <dbReference type="Pfam" id="PF06429"/>
    </source>
</evidence>
<feature type="domain" description="Flagellar basal body rod protein N-terminal" evidence="2">
    <location>
        <begin position="5"/>
        <end position="35"/>
    </location>
</feature>
<dbReference type="InterPro" id="IPR001444">
    <property type="entry name" value="Flag_bb_rod_N"/>
</dbReference>
<evidence type="ECO:0000256" key="1">
    <source>
        <dbReference type="ARBA" id="ARBA00009677"/>
    </source>
</evidence>